<dbReference type="Gene3D" id="3.20.20.140">
    <property type="entry name" value="Metal-dependent hydrolases"/>
    <property type="match status" value="1"/>
</dbReference>
<evidence type="ECO:0000313" key="3">
    <source>
        <dbReference type="Proteomes" id="UP001501671"/>
    </source>
</evidence>
<evidence type="ECO:0000259" key="1">
    <source>
        <dbReference type="Pfam" id="PF04909"/>
    </source>
</evidence>
<name>A0ABP8GQU6_9BURK</name>
<dbReference type="SUPFAM" id="SSF51556">
    <property type="entry name" value="Metallo-dependent hydrolases"/>
    <property type="match status" value="1"/>
</dbReference>
<protein>
    <submittedName>
        <fullName evidence="2">Amidohydrolase family protein</fullName>
    </submittedName>
</protein>
<accession>A0ABP8GQU6</accession>
<dbReference type="RefSeq" id="WP_345247721.1">
    <property type="nucleotide sequence ID" value="NZ_BAABFO010000005.1"/>
</dbReference>
<dbReference type="InterPro" id="IPR006680">
    <property type="entry name" value="Amidohydro-rel"/>
</dbReference>
<dbReference type="InterPro" id="IPR032466">
    <property type="entry name" value="Metal_Hydrolase"/>
</dbReference>
<feature type="domain" description="Amidohydrolase-related" evidence="1">
    <location>
        <begin position="33"/>
        <end position="309"/>
    </location>
</feature>
<sequence length="310" mass="33126">MAKSSSTGTADGPVALFGVRHEVPAAGLPGPACDCHVHVLDPQRFPYDPDRGYTPRTASAEHLLQHQAALGFGRVVIVQPSAYGTDNRCLLDAIRRVGPSARGVAVIAAHTSDQALAEMDLAGVRGVRVNLESFGKNEPVAAAAALRAAAARVAPLGWHVQIYTNLAVIDALRGVIDALPTPLVIDHLGKAPARLGTGQPGFGTLLALLRSGKVWVKLSGAHRVSELPDCDDAAPLVHALCQANPDRLVWGSDWPHTGAWPGVPFTRDIVNEFHPIDDGHAANRLRRWLGSIECQRKVLVDNPARLYRFD</sequence>
<dbReference type="Pfam" id="PF04909">
    <property type="entry name" value="Amidohydro_2"/>
    <property type="match status" value="1"/>
</dbReference>
<dbReference type="InterPro" id="IPR052358">
    <property type="entry name" value="Aro_Compnd_Degr_Hydrolases"/>
</dbReference>
<proteinExistence type="predicted"/>
<organism evidence="2 3">
    <name type="scientific">Pigmentiphaga soli</name>
    <dbReference type="NCBI Taxonomy" id="1007095"/>
    <lineage>
        <taxon>Bacteria</taxon>
        <taxon>Pseudomonadati</taxon>
        <taxon>Pseudomonadota</taxon>
        <taxon>Betaproteobacteria</taxon>
        <taxon>Burkholderiales</taxon>
        <taxon>Alcaligenaceae</taxon>
        <taxon>Pigmentiphaga</taxon>
    </lineage>
</organism>
<comment type="caution">
    <text evidence="2">The sequence shown here is derived from an EMBL/GenBank/DDBJ whole genome shotgun (WGS) entry which is preliminary data.</text>
</comment>
<dbReference type="PANTHER" id="PTHR35563">
    <property type="entry name" value="BARREL METAL-DEPENDENT HYDROLASE, PUTATIVE (AFU_ORTHOLOGUE AFUA_1G16240)-RELATED"/>
    <property type="match status" value="1"/>
</dbReference>
<dbReference type="PANTHER" id="PTHR35563:SF2">
    <property type="entry name" value="BARREL METAL-DEPENDENT HYDROLASE, PUTATIVE (AFU_ORTHOLOGUE AFUA_1G16240)-RELATED"/>
    <property type="match status" value="1"/>
</dbReference>
<gene>
    <name evidence="2" type="ORF">GCM10023144_14040</name>
</gene>
<keyword evidence="3" id="KW-1185">Reference proteome</keyword>
<evidence type="ECO:0000313" key="2">
    <source>
        <dbReference type="EMBL" id="GAA4328338.1"/>
    </source>
</evidence>
<reference evidence="3" key="1">
    <citation type="journal article" date="2019" name="Int. J. Syst. Evol. Microbiol.">
        <title>The Global Catalogue of Microorganisms (GCM) 10K type strain sequencing project: providing services to taxonomists for standard genome sequencing and annotation.</title>
        <authorList>
            <consortium name="The Broad Institute Genomics Platform"/>
            <consortium name="The Broad Institute Genome Sequencing Center for Infectious Disease"/>
            <person name="Wu L."/>
            <person name="Ma J."/>
        </authorList>
    </citation>
    <scope>NUCLEOTIDE SEQUENCE [LARGE SCALE GENOMIC DNA]</scope>
    <source>
        <strain evidence="3">JCM 17666</strain>
    </source>
</reference>
<dbReference type="Proteomes" id="UP001501671">
    <property type="component" value="Unassembled WGS sequence"/>
</dbReference>
<dbReference type="EMBL" id="BAABFO010000005">
    <property type="protein sequence ID" value="GAA4328338.1"/>
    <property type="molecule type" value="Genomic_DNA"/>
</dbReference>